<keyword evidence="4" id="KW-0238">DNA-binding</keyword>
<comment type="similarity">
    <text evidence="2">Belongs to the replication factor A protein 2 family.</text>
</comment>
<dbReference type="EMBL" id="BLLK01000022">
    <property type="protein sequence ID" value="GFH47234.1"/>
    <property type="molecule type" value="Genomic_DNA"/>
</dbReference>
<dbReference type="InterPro" id="IPR036388">
    <property type="entry name" value="WH-like_DNA-bd_sf"/>
</dbReference>
<dbReference type="GO" id="GO:0003697">
    <property type="term" value="F:single-stranded DNA binding"/>
    <property type="evidence" value="ECO:0007669"/>
    <property type="project" value="TreeGrafter"/>
</dbReference>
<evidence type="ECO:0000256" key="4">
    <source>
        <dbReference type="ARBA" id="ARBA00023125"/>
    </source>
</evidence>
<evidence type="ECO:0000313" key="8">
    <source>
        <dbReference type="EMBL" id="GFH47234.1"/>
    </source>
</evidence>
<feature type="compositionally biased region" description="Gly residues" evidence="6">
    <location>
        <begin position="11"/>
        <end position="28"/>
    </location>
</feature>
<feature type="region of interest" description="Disordered" evidence="6">
    <location>
        <begin position="1"/>
        <end position="32"/>
    </location>
</feature>
<dbReference type="GO" id="GO:0000724">
    <property type="term" value="P:double-strand break repair via homologous recombination"/>
    <property type="evidence" value="ECO:0007669"/>
    <property type="project" value="TreeGrafter"/>
</dbReference>
<dbReference type="GO" id="GO:0006260">
    <property type="term" value="P:DNA replication"/>
    <property type="evidence" value="ECO:0007669"/>
    <property type="project" value="UniProtKB-KW"/>
</dbReference>
<dbReference type="SUPFAM" id="SSF46785">
    <property type="entry name" value="Winged helix' DNA-binding domain"/>
    <property type="match status" value="1"/>
</dbReference>
<gene>
    <name evidence="8" type="ORF">CTEN210_03709</name>
</gene>
<keyword evidence="5" id="KW-0539">Nucleus</keyword>
<evidence type="ECO:0000256" key="3">
    <source>
        <dbReference type="ARBA" id="ARBA00022705"/>
    </source>
</evidence>
<evidence type="ECO:0000256" key="1">
    <source>
        <dbReference type="ARBA" id="ARBA00004123"/>
    </source>
</evidence>
<dbReference type="GO" id="GO:0006289">
    <property type="term" value="P:nucleotide-excision repair"/>
    <property type="evidence" value="ECO:0007669"/>
    <property type="project" value="TreeGrafter"/>
</dbReference>
<keyword evidence="9" id="KW-1185">Reference proteome</keyword>
<organism evidence="8 9">
    <name type="scientific">Chaetoceros tenuissimus</name>
    <dbReference type="NCBI Taxonomy" id="426638"/>
    <lineage>
        <taxon>Eukaryota</taxon>
        <taxon>Sar</taxon>
        <taxon>Stramenopiles</taxon>
        <taxon>Ochrophyta</taxon>
        <taxon>Bacillariophyta</taxon>
        <taxon>Coscinodiscophyceae</taxon>
        <taxon>Chaetocerotophycidae</taxon>
        <taxon>Chaetocerotales</taxon>
        <taxon>Chaetocerotaceae</taxon>
        <taxon>Chaetoceros</taxon>
    </lineage>
</organism>
<protein>
    <recommendedName>
        <fullName evidence="7">Replication protein A C-terminal domain-containing protein</fullName>
    </recommendedName>
</protein>
<dbReference type="Gene3D" id="2.40.50.140">
    <property type="entry name" value="Nucleic acid-binding proteins"/>
    <property type="match status" value="1"/>
</dbReference>
<dbReference type="InterPro" id="IPR036390">
    <property type="entry name" value="WH_DNA-bd_sf"/>
</dbReference>
<evidence type="ECO:0000259" key="7">
    <source>
        <dbReference type="Pfam" id="PF08784"/>
    </source>
</evidence>
<keyword evidence="3" id="KW-0235">DNA replication</keyword>
<dbReference type="Pfam" id="PF08784">
    <property type="entry name" value="RPA_C"/>
    <property type="match status" value="1"/>
</dbReference>
<dbReference type="InterPro" id="IPR012340">
    <property type="entry name" value="NA-bd_OB-fold"/>
</dbReference>
<dbReference type="PANTHER" id="PTHR13989">
    <property type="entry name" value="REPLICATION PROTEIN A-RELATED"/>
    <property type="match status" value="1"/>
</dbReference>
<dbReference type="PIRSF" id="PIRSF036949">
    <property type="entry name" value="RPA32"/>
    <property type="match status" value="1"/>
</dbReference>
<reference evidence="8 9" key="1">
    <citation type="journal article" date="2021" name="Sci. Rep.">
        <title>The genome of the diatom Chaetoceros tenuissimus carries an ancient integrated fragment of an extant virus.</title>
        <authorList>
            <person name="Hongo Y."/>
            <person name="Kimura K."/>
            <person name="Takaki Y."/>
            <person name="Yoshida Y."/>
            <person name="Baba S."/>
            <person name="Kobayashi G."/>
            <person name="Nagasaki K."/>
            <person name="Hano T."/>
            <person name="Tomaru Y."/>
        </authorList>
    </citation>
    <scope>NUCLEOTIDE SEQUENCE [LARGE SCALE GENOMIC DNA]</scope>
    <source>
        <strain evidence="8 9">NIES-3715</strain>
    </source>
</reference>
<evidence type="ECO:0000256" key="5">
    <source>
        <dbReference type="ARBA" id="ARBA00023242"/>
    </source>
</evidence>
<name>A0AAD3CM20_9STRA</name>
<comment type="subcellular location">
    <subcellularLocation>
        <location evidence="1">Nucleus</location>
    </subcellularLocation>
</comment>
<accession>A0AAD3CM20</accession>
<dbReference type="CDD" id="cd04478">
    <property type="entry name" value="RPA2_DBD_D"/>
    <property type="match status" value="1"/>
</dbReference>
<dbReference type="AlphaFoldDB" id="A0AAD3CM20"/>
<dbReference type="InterPro" id="IPR014646">
    <property type="entry name" value="Rfa2/RPA32"/>
</dbReference>
<dbReference type="Gene3D" id="1.10.10.10">
    <property type="entry name" value="Winged helix-like DNA-binding domain superfamily/Winged helix DNA-binding domain"/>
    <property type="match status" value="1"/>
</dbReference>
<feature type="domain" description="Replication protein A C-terminal" evidence="7">
    <location>
        <begin position="168"/>
        <end position="256"/>
    </location>
</feature>
<evidence type="ECO:0000313" key="9">
    <source>
        <dbReference type="Proteomes" id="UP001054902"/>
    </source>
</evidence>
<dbReference type="GO" id="GO:0000781">
    <property type="term" value="C:chromosome, telomeric region"/>
    <property type="evidence" value="ECO:0007669"/>
    <property type="project" value="TreeGrafter"/>
</dbReference>
<dbReference type="SUPFAM" id="SSF50249">
    <property type="entry name" value="Nucleic acid-binding proteins"/>
    <property type="match status" value="1"/>
</dbReference>
<dbReference type="Proteomes" id="UP001054902">
    <property type="component" value="Unassembled WGS sequence"/>
</dbReference>
<comment type="caution">
    <text evidence="8">The sequence shown here is derived from an EMBL/GenBank/DDBJ whole genome shotgun (WGS) entry which is preliminary data.</text>
</comment>
<dbReference type="GO" id="GO:0005662">
    <property type="term" value="C:DNA replication factor A complex"/>
    <property type="evidence" value="ECO:0007669"/>
    <property type="project" value="TreeGrafter"/>
</dbReference>
<dbReference type="GO" id="GO:0035861">
    <property type="term" value="C:site of double-strand break"/>
    <property type="evidence" value="ECO:0007669"/>
    <property type="project" value="TreeGrafter"/>
</dbReference>
<dbReference type="InterPro" id="IPR014892">
    <property type="entry name" value="RPA_C"/>
</dbReference>
<evidence type="ECO:0000256" key="6">
    <source>
        <dbReference type="SAM" id="MobiDB-lite"/>
    </source>
</evidence>
<evidence type="ECO:0000256" key="2">
    <source>
        <dbReference type="ARBA" id="ARBA00007815"/>
    </source>
</evidence>
<proteinExistence type="inferred from homology"/>
<sequence length="263" mass="28223">MANRFGMDYNSGGGGDFQSPGGSQGGGARKATDEQTLIPVTIKMLLEAVPNNKILLDGREPYHVKLVAAVTAVNKTSTSYGYTVEDGTGTIEVKEWIDEGNLEITKMREEAAQDHQYVRIIGKLEEYDNKAQIVAVAVRKLSSGNELTHHLLEVVYEGENYKKGGQIVGSPSASMGNMSFGNNNMHSSQPISNTGASAGGGIESEVMTYLTNVTDEQGGSVDIFAEMNKGKYSLGDVKAAFENLATEGMIYSTVDESHYSCVN</sequence>
<dbReference type="PANTHER" id="PTHR13989:SF16">
    <property type="entry name" value="REPLICATION PROTEIN A2"/>
    <property type="match status" value="1"/>
</dbReference>
<dbReference type="InterPro" id="IPR040260">
    <property type="entry name" value="RFA2-like"/>
</dbReference>